<dbReference type="PROSITE" id="PS51892">
    <property type="entry name" value="SUBTILASE"/>
    <property type="match status" value="1"/>
</dbReference>
<dbReference type="CDD" id="cd07473">
    <property type="entry name" value="Peptidases_S8_Subtilisin_like"/>
    <property type="match status" value="1"/>
</dbReference>
<dbReference type="Gene3D" id="3.40.50.200">
    <property type="entry name" value="Peptidase S8/S53 domain"/>
    <property type="match status" value="1"/>
</dbReference>
<dbReference type="Pfam" id="PF18962">
    <property type="entry name" value="Por_Secre_tail"/>
    <property type="match status" value="1"/>
</dbReference>
<evidence type="ECO:0000259" key="10">
    <source>
        <dbReference type="Pfam" id="PF18962"/>
    </source>
</evidence>
<sequence>MKSILLTLFAIICSTAQAQNLNIIFKVNDKEIIREGKNLTGAKSLDSINLQYEYLSLRKLKTGKKSTNTTYIVSFPDTVNSKAVINAYLQTGLVEYAEVDAKGTGGGVMNTQVNDALYFRQWGLKNDGSFTLSPAIAGADIDMENAWEIQQGSENIIVAVMDSGLKMNHPEFTGRLWENVYEIPGNGIDDDENGYVDDINGWDFVDFDNNPADDHGHGTNVTGIIAANGNNNIGYSGVDLNCKIMTLKGLNANNSGSYSWWVEAITYAADNGADVINLSVGGSSNSNALGEAVEYALANNVVVVVCMMNTDSNTPYYPANYPNVIAVGATNPDDKRSSPFFWDINSGSNYGSHISVVAPGNYIYGLSAFSNTNYETYWGGTSQATPHVAGICTLLKAENPSLTPVQIKNIIEETAEDQIGNPLEDGPGFDIYYGHGRVNAYNALNSLTAGINNNEKLNLQIYPNPSEGIITINGNNYPLEVSVYNTVGQIIKEKTLTNSDKNITLNKSGIYFIKIKDDNNEVSKKVIIK</sequence>
<evidence type="ECO:0000256" key="8">
    <source>
        <dbReference type="SAM" id="SignalP"/>
    </source>
</evidence>
<evidence type="ECO:0000259" key="9">
    <source>
        <dbReference type="Pfam" id="PF00082"/>
    </source>
</evidence>
<organism evidence="11 12">
    <name type="scientific">Flavobacterium suaedae</name>
    <dbReference type="NCBI Taxonomy" id="1767027"/>
    <lineage>
        <taxon>Bacteria</taxon>
        <taxon>Pseudomonadati</taxon>
        <taxon>Bacteroidota</taxon>
        <taxon>Flavobacteriia</taxon>
        <taxon>Flavobacteriales</taxon>
        <taxon>Flavobacteriaceae</taxon>
        <taxon>Flavobacterium</taxon>
    </lineage>
</organism>
<keyword evidence="4 6" id="KW-0378">Hydrolase</keyword>
<dbReference type="NCBIfam" id="TIGR04183">
    <property type="entry name" value="Por_Secre_tail"/>
    <property type="match status" value="1"/>
</dbReference>
<keyword evidence="5 6" id="KW-0720">Serine protease</keyword>
<feature type="domain" description="Peptidase S8/S53" evidence="9">
    <location>
        <begin position="154"/>
        <end position="436"/>
    </location>
</feature>
<accession>A0ABQ1K076</accession>
<dbReference type="Pfam" id="PF00082">
    <property type="entry name" value="Peptidase_S8"/>
    <property type="match status" value="1"/>
</dbReference>
<dbReference type="PROSITE" id="PS00137">
    <property type="entry name" value="SUBTILASE_HIS"/>
    <property type="match status" value="1"/>
</dbReference>
<evidence type="ECO:0008006" key="13">
    <source>
        <dbReference type="Google" id="ProtNLM"/>
    </source>
</evidence>
<dbReference type="SUPFAM" id="SSF52743">
    <property type="entry name" value="Subtilisin-like"/>
    <property type="match status" value="1"/>
</dbReference>
<comment type="caution">
    <text evidence="11">The sequence shown here is derived from an EMBL/GenBank/DDBJ whole genome shotgun (WGS) entry which is preliminary data.</text>
</comment>
<feature type="active site" description="Charge relay system" evidence="6">
    <location>
        <position position="382"/>
    </location>
</feature>
<evidence type="ECO:0000256" key="1">
    <source>
        <dbReference type="ARBA" id="ARBA00011073"/>
    </source>
</evidence>
<keyword evidence="3 8" id="KW-0732">Signal</keyword>
<protein>
    <recommendedName>
        <fullName evidence="13">T9SS type A sorting domain-containing protein</fullName>
    </recommendedName>
</protein>
<dbReference type="PROSITE" id="PS00136">
    <property type="entry name" value="SUBTILASE_ASP"/>
    <property type="match status" value="1"/>
</dbReference>
<reference evidence="12" key="1">
    <citation type="journal article" date="2019" name="Int. J. Syst. Evol. Microbiol.">
        <title>The Global Catalogue of Microorganisms (GCM) 10K type strain sequencing project: providing services to taxonomists for standard genome sequencing and annotation.</title>
        <authorList>
            <consortium name="The Broad Institute Genomics Platform"/>
            <consortium name="The Broad Institute Genome Sequencing Center for Infectious Disease"/>
            <person name="Wu L."/>
            <person name="Ma J."/>
        </authorList>
    </citation>
    <scope>NUCLEOTIDE SEQUENCE [LARGE SCALE GENOMIC DNA]</scope>
    <source>
        <strain evidence="12">CGMCC 1.15461</strain>
    </source>
</reference>
<dbReference type="InterPro" id="IPR000209">
    <property type="entry name" value="Peptidase_S8/S53_dom"/>
</dbReference>
<dbReference type="InterPro" id="IPR022398">
    <property type="entry name" value="Peptidase_S8_His-AS"/>
</dbReference>
<evidence type="ECO:0000313" key="12">
    <source>
        <dbReference type="Proteomes" id="UP000615760"/>
    </source>
</evidence>
<dbReference type="InterPro" id="IPR036852">
    <property type="entry name" value="Peptidase_S8/S53_dom_sf"/>
</dbReference>
<dbReference type="InterPro" id="IPR034204">
    <property type="entry name" value="PfSUB1-like_cat_dom"/>
</dbReference>
<feature type="active site" description="Charge relay system" evidence="6">
    <location>
        <position position="217"/>
    </location>
</feature>
<dbReference type="PANTHER" id="PTHR43806:SF11">
    <property type="entry name" value="CEREVISIN-RELATED"/>
    <property type="match status" value="1"/>
</dbReference>
<dbReference type="EMBL" id="BMJE01000005">
    <property type="protein sequence ID" value="GGB81005.1"/>
    <property type="molecule type" value="Genomic_DNA"/>
</dbReference>
<gene>
    <name evidence="11" type="ORF">GCM10007424_21380</name>
</gene>
<feature type="signal peptide" evidence="8">
    <location>
        <begin position="1"/>
        <end position="18"/>
    </location>
</feature>
<comment type="similarity">
    <text evidence="1 6 7">Belongs to the peptidase S8 family.</text>
</comment>
<dbReference type="PANTHER" id="PTHR43806">
    <property type="entry name" value="PEPTIDASE S8"/>
    <property type="match status" value="1"/>
</dbReference>
<feature type="domain" description="Secretion system C-terminal sorting" evidence="10">
    <location>
        <begin position="461"/>
        <end position="528"/>
    </location>
</feature>
<name>A0ABQ1K076_9FLAO</name>
<dbReference type="InterPro" id="IPR050131">
    <property type="entry name" value="Peptidase_S8_subtilisin-like"/>
</dbReference>
<evidence type="ECO:0000256" key="4">
    <source>
        <dbReference type="ARBA" id="ARBA00022801"/>
    </source>
</evidence>
<keyword evidence="2 6" id="KW-0645">Protease</keyword>
<dbReference type="InterPro" id="IPR015500">
    <property type="entry name" value="Peptidase_S8_subtilisin-rel"/>
</dbReference>
<proteinExistence type="inferred from homology"/>
<feature type="chain" id="PRO_5046536019" description="T9SS type A sorting domain-containing protein" evidence="8">
    <location>
        <begin position="19"/>
        <end position="529"/>
    </location>
</feature>
<evidence type="ECO:0000256" key="2">
    <source>
        <dbReference type="ARBA" id="ARBA00022670"/>
    </source>
</evidence>
<dbReference type="InterPro" id="IPR023828">
    <property type="entry name" value="Peptidase_S8_Ser-AS"/>
</dbReference>
<dbReference type="InterPro" id="IPR026444">
    <property type="entry name" value="Secre_tail"/>
</dbReference>
<evidence type="ECO:0000256" key="6">
    <source>
        <dbReference type="PROSITE-ProRule" id="PRU01240"/>
    </source>
</evidence>
<dbReference type="InterPro" id="IPR023827">
    <property type="entry name" value="Peptidase_S8_Asp-AS"/>
</dbReference>
<dbReference type="RefSeq" id="WP_188621283.1">
    <property type="nucleotide sequence ID" value="NZ_BMJE01000005.1"/>
</dbReference>
<keyword evidence="12" id="KW-1185">Reference proteome</keyword>
<feature type="active site" description="Charge relay system" evidence="6">
    <location>
        <position position="162"/>
    </location>
</feature>
<dbReference type="Proteomes" id="UP000615760">
    <property type="component" value="Unassembled WGS sequence"/>
</dbReference>
<evidence type="ECO:0000256" key="7">
    <source>
        <dbReference type="RuleBase" id="RU003355"/>
    </source>
</evidence>
<dbReference type="PRINTS" id="PR00723">
    <property type="entry name" value="SUBTILISIN"/>
</dbReference>
<dbReference type="PROSITE" id="PS00138">
    <property type="entry name" value="SUBTILASE_SER"/>
    <property type="match status" value="1"/>
</dbReference>
<evidence type="ECO:0000313" key="11">
    <source>
        <dbReference type="EMBL" id="GGB81005.1"/>
    </source>
</evidence>
<evidence type="ECO:0000256" key="5">
    <source>
        <dbReference type="ARBA" id="ARBA00022825"/>
    </source>
</evidence>
<evidence type="ECO:0000256" key="3">
    <source>
        <dbReference type="ARBA" id="ARBA00022729"/>
    </source>
</evidence>